<name>A0A0P6Y2A0_9CHLR</name>
<dbReference type="GO" id="GO:0016646">
    <property type="term" value="F:oxidoreductase activity, acting on the CH-NH group of donors, NAD or NADP as acceptor"/>
    <property type="evidence" value="ECO:0007669"/>
    <property type="project" value="UniProtKB-ARBA"/>
</dbReference>
<organism evidence="3 4">
    <name type="scientific">Bellilinea caldifistulae</name>
    <dbReference type="NCBI Taxonomy" id="360411"/>
    <lineage>
        <taxon>Bacteria</taxon>
        <taxon>Bacillati</taxon>
        <taxon>Chloroflexota</taxon>
        <taxon>Anaerolineae</taxon>
        <taxon>Anaerolineales</taxon>
        <taxon>Anaerolineaceae</taxon>
        <taxon>Bellilinea</taxon>
    </lineage>
</organism>
<comment type="caution">
    <text evidence="3">The sequence shown here is derived from an EMBL/GenBank/DDBJ whole genome shotgun (WGS) entry which is preliminary data.</text>
</comment>
<reference evidence="3 4" key="1">
    <citation type="submission" date="2015-07" db="EMBL/GenBank/DDBJ databases">
        <title>Draft genome of Bellilinea caldifistulae DSM 17877.</title>
        <authorList>
            <person name="Hemp J."/>
            <person name="Ward L.M."/>
            <person name="Pace L.A."/>
            <person name="Fischer W.W."/>
        </authorList>
    </citation>
    <scope>NUCLEOTIDE SEQUENCE [LARGE SCALE GENOMIC DNA]</scope>
    <source>
        <strain evidence="3 4">GOMI-1</strain>
    </source>
</reference>
<dbReference type="RefSeq" id="WP_061918114.1">
    <property type="nucleotide sequence ID" value="NZ_DF967971.1"/>
</dbReference>
<dbReference type="EMBL" id="LGHJ01000013">
    <property type="protein sequence ID" value="KPL75824.1"/>
    <property type="molecule type" value="Genomic_DNA"/>
</dbReference>
<dbReference type="AlphaFoldDB" id="A0A0P6Y2A0"/>
<protein>
    <recommendedName>
        <fullName evidence="2">Flavin reductase like domain-containing protein</fullName>
    </recommendedName>
</protein>
<sequence length="174" mass="19881">MQRTPLSPETLRVRIYDLWENDWLLLTAGDYSSGKFNAMTVSWGSLGSLWGKPYAQVFIRPTRYTYKFCNEYDTFTLCAFPAQYRKALSLIGSRSGKDADKIAQAGLSPQPAQVVAAPVFAEASLAIECRKIYWADFNPDNFLDESIQSHYPNKDYHRIFYGEILFISATDAYR</sequence>
<accession>A0A0P6Y2A0</accession>
<dbReference type="Gene3D" id="2.30.110.10">
    <property type="entry name" value="Electron Transport, Fmn-binding Protein, Chain A"/>
    <property type="match status" value="1"/>
</dbReference>
<keyword evidence="4" id="KW-1185">Reference proteome</keyword>
<dbReference type="PANTHER" id="PTHR43567">
    <property type="entry name" value="FLAVOREDOXIN-RELATED-RELATED"/>
    <property type="match status" value="1"/>
</dbReference>
<dbReference type="STRING" id="360411.AC812_07525"/>
<dbReference type="GO" id="GO:0010181">
    <property type="term" value="F:FMN binding"/>
    <property type="evidence" value="ECO:0007669"/>
    <property type="project" value="InterPro"/>
</dbReference>
<dbReference type="PANTHER" id="PTHR43567:SF5">
    <property type="entry name" value="HYPOTHETICAL CYTOSOLIC PROTEIN"/>
    <property type="match status" value="1"/>
</dbReference>
<evidence type="ECO:0000256" key="1">
    <source>
        <dbReference type="ARBA" id="ARBA00038054"/>
    </source>
</evidence>
<dbReference type="InterPro" id="IPR002563">
    <property type="entry name" value="Flavin_Rdtase-like_dom"/>
</dbReference>
<evidence type="ECO:0000313" key="4">
    <source>
        <dbReference type="Proteomes" id="UP000050514"/>
    </source>
</evidence>
<evidence type="ECO:0000259" key="2">
    <source>
        <dbReference type="Pfam" id="PF01613"/>
    </source>
</evidence>
<proteinExistence type="inferred from homology"/>
<comment type="similarity">
    <text evidence="1">Belongs to the flavoredoxin family.</text>
</comment>
<dbReference type="InterPro" id="IPR012349">
    <property type="entry name" value="Split_barrel_FMN-bd"/>
</dbReference>
<evidence type="ECO:0000313" key="3">
    <source>
        <dbReference type="EMBL" id="KPL75824.1"/>
    </source>
</evidence>
<dbReference type="Pfam" id="PF01613">
    <property type="entry name" value="Flavin_Reduct"/>
    <property type="match status" value="1"/>
</dbReference>
<dbReference type="Proteomes" id="UP000050514">
    <property type="component" value="Unassembled WGS sequence"/>
</dbReference>
<gene>
    <name evidence="3" type="ORF">AC812_07525</name>
</gene>
<dbReference type="OrthoDB" id="9791490at2"/>
<dbReference type="InterPro" id="IPR052174">
    <property type="entry name" value="Flavoredoxin"/>
</dbReference>
<dbReference type="SUPFAM" id="SSF50475">
    <property type="entry name" value="FMN-binding split barrel"/>
    <property type="match status" value="1"/>
</dbReference>
<feature type="domain" description="Flavin reductase like" evidence="2">
    <location>
        <begin position="25"/>
        <end position="164"/>
    </location>
</feature>